<comment type="caution">
    <text evidence="3">The sequence shown here is derived from an EMBL/GenBank/DDBJ whole genome shotgun (WGS) entry which is preliminary data.</text>
</comment>
<keyword evidence="2" id="KW-1133">Transmembrane helix</keyword>
<keyword evidence="2" id="KW-0472">Membrane</keyword>
<dbReference type="Proteomes" id="UP000627984">
    <property type="component" value="Unassembled WGS sequence"/>
</dbReference>
<name>A0AA37BHD7_9ACTN</name>
<feature type="transmembrane region" description="Helical" evidence="2">
    <location>
        <begin position="33"/>
        <end position="54"/>
    </location>
</feature>
<gene>
    <name evidence="3" type="ORF">GCM10010126_33120</name>
</gene>
<evidence type="ECO:0008006" key="5">
    <source>
        <dbReference type="Google" id="ProtNLM"/>
    </source>
</evidence>
<evidence type="ECO:0000313" key="4">
    <source>
        <dbReference type="Proteomes" id="UP000627984"/>
    </source>
</evidence>
<evidence type="ECO:0000256" key="1">
    <source>
        <dbReference type="SAM" id="MobiDB-lite"/>
    </source>
</evidence>
<protein>
    <recommendedName>
        <fullName evidence="5">DUF5666 domain-containing protein</fullName>
    </recommendedName>
</protein>
<dbReference type="EMBL" id="BMQD01000009">
    <property type="protein sequence ID" value="GGK70949.1"/>
    <property type="molecule type" value="Genomic_DNA"/>
</dbReference>
<feature type="region of interest" description="Disordered" evidence="1">
    <location>
        <begin position="62"/>
        <end position="129"/>
    </location>
</feature>
<feature type="compositionally biased region" description="Gly residues" evidence="1">
    <location>
        <begin position="62"/>
        <end position="127"/>
    </location>
</feature>
<accession>A0AA37BHD7</accession>
<reference evidence="3" key="2">
    <citation type="submission" date="2022-09" db="EMBL/GenBank/DDBJ databases">
        <authorList>
            <person name="Sun Q."/>
            <person name="Ohkuma M."/>
        </authorList>
    </citation>
    <scope>NUCLEOTIDE SEQUENCE</scope>
    <source>
        <strain evidence="3">JCM 3093</strain>
    </source>
</reference>
<keyword evidence="2" id="KW-0812">Transmembrane</keyword>
<dbReference type="RefSeq" id="WP_191895541.1">
    <property type="nucleotide sequence ID" value="NZ_BMQD01000009.1"/>
</dbReference>
<sequence length="201" mass="19344">MADSKKDGEELLASSPFAGDLDRELAVRPARSFSTLTLALAAGVMLVLGMVAGIQVQKAMGGGSAGAAAQPGGGFAGPGGQRGMGGTGGQGQGGQGQAGQGSGGQGRQGQAGQGQGGQRGGPGGGATVGTVRKVEDGKVYVQTMDGSVVTVTTTGETAVRISKEGKVTDLRTGGTVVVQGVRGEDGSVAATSISEGGARGR</sequence>
<evidence type="ECO:0000256" key="2">
    <source>
        <dbReference type="SAM" id="Phobius"/>
    </source>
</evidence>
<proteinExistence type="predicted"/>
<reference evidence="3" key="1">
    <citation type="journal article" date="2014" name="Int. J. Syst. Evol. Microbiol.">
        <title>Complete genome sequence of Corynebacterium casei LMG S-19264T (=DSM 44701T), isolated from a smear-ripened cheese.</title>
        <authorList>
            <consortium name="US DOE Joint Genome Institute (JGI-PGF)"/>
            <person name="Walter F."/>
            <person name="Albersmeier A."/>
            <person name="Kalinowski J."/>
            <person name="Ruckert C."/>
        </authorList>
    </citation>
    <scope>NUCLEOTIDE SEQUENCE</scope>
    <source>
        <strain evidence="3">JCM 3093</strain>
    </source>
</reference>
<organism evidence="3 4">
    <name type="scientific">Planomonospora parontospora</name>
    <dbReference type="NCBI Taxonomy" id="58119"/>
    <lineage>
        <taxon>Bacteria</taxon>
        <taxon>Bacillati</taxon>
        <taxon>Actinomycetota</taxon>
        <taxon>Actinomycetes</taxon>
        <taxon>Streptosporangiales</taxon>
        <taxon>Streptosporangiaceae</taxon>
        <taxon>Planomonospora</taxon>
    </lineage>
</organism>
<evidence type="ECO:0000313" key="3">
    <source>
        <dbReference type="EMBL" id="GGK70949.1"/>
    </source>
</evidence>
<dbReference type="AlphaFoldDB" id="A0AA37BHD7"/>